<dbReference type="PROSITE" id="PS50005">
    <property type="entry name" value="TPR"/>
    <property type="match status" value="1"/>
</dbReference>
<keyword evidence="5" id="KW-1185">Reference proteome</keyword>
<dbReference type="Proteomes" id="UP000248806">
    <property type="component" value="Unassembled WGS sequence"/>
</dbReference>
<comment type="similarity">
    <text evidence="1">Belongs to the UPF0162 family.</text>
</comment>
<evidence type="ECO:0000313" key="5">
    <source>
        <dbReference type="Proteomes" id="UP000248806"/>
    </source>
</evidence>
<comment type="caution">
    <text evidence="4">The sequence shown here is derived from an EMBL/GenBank/DDBJ whole genome shotgun (WGS) entry which is preliminary data.</text>
</comment>
<organism evidence="4 5">
    <name type="scientific">Thermosporothrix hazakensis</name>
    <dbReference type="NCBI Taxonomy" id="644383"/>
    <lineage>
        <taxon>Bacteria</taxon>
        <taxon>Bacillati</taxon>
        <taxon>Chloroflexota</taxon>
        <taxon>Ktedonobacteria</taxon>
        <taxon>Ktedonobacterales</taxon>
        <taxon>Thermosporotrichaceae</taxon>
        <taxon>Thermosporothrix</taxon>
    </lineage>
</organism>
<accession>A0A326U266</accession>
<gene>
    <name evidence="4" type="ORF">EI42_04238</name>
</gene>
<dbReference type="RefSeq" id="WP_146505400.1">
    <property type="nucleotide sequence ID" value="NZ_BIFX01000001.1"/>
</dbReference>
<dbReference type="Pfam" id="PF13369">
    <property type="entry name" value="Transglut_core2"/>
    <property type="match status" value="1"/>
</dbReference>
<evidence type="ECO:0000256" key="2">
    <source>
        <dbReference type="PROSITE-ProRule" id="PRU00339"/>
    </source>
</evidence>
<dbReference type="InterPro" id="IPR019734">
    <property type="entry name" value="TPR_rpt"/>
</dbReference>
<dbReference type="PANTHER" id="PTHR31350:SF21">
    <property type="entry name" value="F-BOX ONLY PROTEIN 21"/>
    <property type="match status" value="1"/>
</dbReference>
<feature type="repeat" description="TPR" evidence="2">
    <location>
        <begin position="251"/>
        <end position="284"/>
    </location>
</feature>
<proteinExistence type="inferred from homology"/>
<evidence type="ECO:0000259" key="3">
    <source>
        <dbReference type="Pfam" id="PF13369"/>
    </source>
</evidence>
<name>A0A326U266_THEHA</name>
<dbReference type="InterPro" id="IPR032698">
    <property type="entry name" value="SirB1_N"/>
</dbReference>
<dbReference type="Gene3D" id="1.25.40.10">
    <property type="entry name" value="Tetratricopeptide repeat domain"/>
    <property type="match status" value="1"/>
</dbReference>
<dbReference type="EMBL" id="QKUF01000018">
    <property type="protein sequence ID" value="PZW25394.1"/>
    <property type="molecule type" value="Genomic_DNA"/>
</dbReference>
<dbReference type="SUPFAM" id="SSF48452">
    <property type="entry name" value="TPR-like"/>
    <property type="match status" value="1"/>
</dbReference>
<keyword evidence="2" id="KW-0802">TPR repeat</keyword>
<protein>
    <submittedName>
        <fullName evidence="4">Ribonuclease P protein component</fullName>
    </submittedName>
</protein>
<dbReference type="PANTHER" id="PTHR31350">
    <property type="entry name" value="SI:DKEY-261L7.2"/>
    <property type="match status" value="1"/>
</dbReference>
<dbReference type="InterPro" id="IPR011990">
    <property type="entry name" value="TPR-like_helical_dom_sf"/>
</dbReference>
<dbReference type="AlphaFoldDB" id="A0A326U266"/>
<dbReference type="Pfam" id="PF13371">
    <property type="entry name" value="TPR_9"/>
    <property type="match status" value="1"/>
</dbReference>
<reference evidence="4 5" key="1">
    <citation type="submission" date="2018-06" db="EMBL/GenBank/DDBJ databases">
        <title>Genomic Encyclopedia of Archaeal and Bacterial Type Strains, Phase II (KMG-II): from individual species to whole genera.</title>
        <authorList>
            <person name="Goeker M."/>
        </authorList>
    </citation>
    <scope>NUCLEOTIDE SEQUENCE [LARGE SCALE GENOMIC DNA]</scope>
    <source>
        <strain evidence="4 5">ATCC BAA-1881</strain>
    </source>
</reference>
<evidence type="ECO:0000256" key="1">
    <source>
        <dbReference type="ARBA" id="ARBA00007100"/>
    </source>
</evidence>
<feature type="domain" description="Protein SirB1 N-terminal" evidence="3">
    <location>
        <begin position="58"/>
        <end position="221"/>
    </location>
</feature>
<sequence length="305" mass="35598">MVWLNALSMTKGFAEESPKERIYREFEAMVRKADASIDLALAALVVATLEFPELDRTQYLQQLDRLAHRVRELVALPPIEEQPTLPLDMDPGELIIALNKVFFEEEGFHGNTEDYFNPENSYLNKVLEERTGIPITLSLLYIEIARRAGLSLDGIGLPYHFVVRCRLPEGFIYIDPFHSGNLLTEQDCIALIQRFARTRVRPQSSWFKPVSRKMLLFRMLNNLKRIYLDSDDFERTLMMSNLLIILRPDDASERRDRGMLHLQLKRYGRALHDLQDYLKLDPEATDREEIQKYLQLIRQTIAMLN</sequence>
<evidence type="ECO:0000313" key="4">
    <source>
        <dbReference type="EMBL" id="PZW25394.1"/>
    </source>
</evidence>